<protein>
    <recommendedName>
        <fullName evidence="1">RNase H type-1 domain-containing protein</fullName>
    </recommendedName>
</protein>
<evidence type="ECO:0000313" key="3">
    <source>
        <dbReference type="Proteomes" id="UP000826656"/>
    </source>
</evidence>
<dbReference type="InterPro" id="IPR012337">
    <property type="entry name" value="RNaseH-like_sf"/>
</dbReference>
<keyword evidence="3" id="KW-1185">Reference proteome</keyword>
<dbReference type="Proteomes" id="UP000826656">
    <property type="component" value="Unassembled WGS sequence"/>
</dbReference>
<organism evidence="2 3">
    <name type="scientific">Solanum tuberosum</name>
    <name type="common">Potato</name>
    <dbReference type="NCBI Taxonomy" id="4113"/>
    <lineage>
        <taxon>Eukaryota</taxon>
        <taxon>Viridiplantae</taxon>
        <taxon>Streptophyta</taxon>
        <taxon>Embryophyta</taxon>
        <taxon>Tracheophyta</taxon>
        <taxon>Spermatophyta</taxon>
        <taxon>Magnoliopsida</taxon>
        <taxon>eudicotyledons</taxon>
        <taxon>Gunneridae</taxon>
        <taxon>Pentapetalae</taxon>
        <taxon>asterids</taxon>
        <taxon>lamiids</taxon>
        <taxon>Solanales</taxon>
        <taxon>Solanaceae</taxon>
        <taxon>Solanoideae</taxon>
        <taxon>Solaneae</taxon>
        <taxon>Solanum</taxon>
    </lineage>
</organism>
<name>A0ABQ7W6B0_SOLTU</name>
<dbReference type="PANTHER" id="PTHR47723:SF24">
    <property type="entry name" value="RNASE H TYPE-1 DOMAIN-CONTAINING PROTEIN"/>
    <property type="match status" value="1"/>
</dbReference>
<dbReference type="PANTHER" id="PTHR47723">
    <property type="entry name" value="OS05G0353850 PROTEIN"/>
    <property type="match status" value="1"/>
</dbReference>
<feature type="domain" description="RNase H type-1" evidence="1">
    <location>
        <begin position="30"/>
        <end position="159"/>
    </location>
</feature>
<dbReference type="EMBL" id="JAIVGD010000003">
    <property type="protein sequence ID" value="KAH0776286.1"/>
    <property type="molecule type" value="Genomic_DNA"/>
</dbReference>
<dbReference type="Pfam" id="PF13456">
    <property type="entry name" value="RVT_3"/>
    <property type="match status" value="1"/>
</dbReference>
<dbReference type="InterPro" id="IPR044730">
    <property type="entry name" value="RNase_H-like_dom_plant"/>
</dbReference>
<dbReference type="InterPro" id="IPR002156">
    <property type="entry name" value="RNaseH_domain"/>
</dbReference>
<dbReference type="PROSITE" id="PS50879">
    <property type="entry name" value="RNASE_H_1"/>
    <property type="match status" value="1"/>
</dbReference>
<dbReference type="Gene3D" id="3.30.420.10">
    <property type="entry name" value="Ribonuclease H-like superfamily/Ribonuclease H"/>
    <property type="match status" value="1"/>
</dbReference>
<dbReference type="InterPro" id="IPR036397">
    <property type="entry name" value="RNaseH_sf"/>
</dbReference>
<accession>A0ABQ7W6B0</accession>
<proteinExistence type="predicted"/>
<dbReference type="CDD" id="cd06222">
    <property type="entry name" value="RNase_H_like"/>
    <property type="match status" value="1"/>
</dbReference>
<sequence>MPYHWSQVLDRLQSYKPTLHYQMVSWRKPSEGWVTCNTDGSSKRNPGVSSYGYCIRDLNGDLIYAEEHNLGETTNMEAEVTAVWKALQYCLDNGLRQVRLETDSLALKNMMYGSWRIPWEIVEKVEDIQEKMQQLNVQVWHVFREANQLADFIANTAIITEQKMIFQHFHQPPSLGKNILNIDKHHVPSFRIKTKRIYNNNNGQHA</sequence>
<evidence type="ECO:0000259" key="1">
    <source>
        <dbReference type="PROSITE" id="PS50879"/>
    </source>
</evidence>
<comment type="caution">
    <text evidence="2">The sequence shown here is derived from an EMBL/GenBank/DDBJ whole genome shotgun (WGS) entry which is preliminary data.</text>
</comment>
<dbReference type="InterPro" id="IPR053151">
    <property type="entry name" value="RNase_H-like"/>
</dbReference>
<reference evidence="2 3" key="1">
    <citation type="journal article" date="2021" name="bioRxiv">
        <title>Chromosome-scale and haplotype-resolved genome assembly of a tetraploid potato cultivar.</title>
        <authorList>
            <person name="Sun H."/>
            <person name="Jiao W.-B."/>
            <person name="Krause K."/>
            <person name="Campoy J.A."/>
            <person name="Goel M."/>
            <person name="Folz-Donahue K."/>
            <person name="Kukat C."/>
            <person name="Huettel B."/>
            <person name="Schneeberger K."/>
        </authorList>
    </citation>
    <scope>NUCLEOTIDE SEQUENCE [LARGE SCALE GENOMIC DNA]</scope>
    <source>
        <strain evidence="2">SolTubOtavaFocal</strain>
        <tissue evidence="2">Leaves</tissue>
    </source>
</reference>
<dbReference type="SUPFAM" id="SSF53098">
    <property type="entry name" value="Ribonuclease H-like"/>
    <property type="match status" value="1"/>
</dbReference>
<gene>
    <name evidence="2" type="ORF">KY290_007697</name>
</gene>
<evidence type="ECO:0000313" key="2">
    <source>
        <dbReference type="EMBL" id="KAH0776286.1"/>
    </source>
</evidence>